<dbReference type="AlphaFoldDB" id="A0A381V4F1"/>
<evidence type="ECO:0000256" key="2">
    <source>
        <dbReference type="ARBA" id="ARBA00022827"/>
    </source>
</evidence>
<accession>A0A381V4F1</accession>
<dbReference type="PANTHER" id="PTHR42877">
    <property type="entry name" value="L-ORNITHINE N(5)-MONOOXYGENASE-RELATED"/>
    <property type="match status" value="1"/>
</dbReference>
<dbReference type="InterPro" id="IPR020946">
    <property type="entry name" value="Flavin_mOase-like"/>
</dbReference>
<dbReference type="EMBL" id="UINC01007820">
    <property type="protein sequence ID" value="SVA35232.1"/>
    <property type="molecule type" value="Genomic_DNA"/>
</dbReference>
<dbReference type="InterPro" id="IPR051209">
    <property type="entry name" value="FAD-bind_Monooxygenase_sf"/>
</dbReference>
<organism evidence="4">
    <name type="scientific">marine metagenome</name>
    <dbReference type="NCBI Taxonomy" id="408172"/>
    <lineage>
        <taxon>unclassified sequences</taxon>
        <taxon>metagenomes</taxon>
        <taxon>ecological metagenomes</taxon>
    </lineage>
</organism>
<keyword evidence="3" id="KW-0560">Oxidoreductase</keyword>
<dbReference type="GO" id="GO:0004499">
    <property type="term" value="F:N,N-dimethylaniline monooxygenase activity"/>
    <property type="evidence" value="ECO:0007669"/>
    <property type="project" value="InterPro"/>
</dbReference>
<sequence>MNKSGKGKARFEEKDAFIRAALNEASIPTLIMSMIHLTGDLDLLETLPKPRKPVMGELQGFMGEDEKEYIRDLAFKAIKEYKDREDLKPFIPKKEDLHRMMEFMVGEKVSHDYFELMLEEIDLLDLDPRKVNFKNYKKVKIPDDFEIIVIGAGLSGILAGIRLKQAGLKFNILEKNPDLGGTWLENSYPGCRVDIANHFYSYSFNPNNEWSEHFSQQAEILNYLKKNVKKYNIFKNINFGRKVISAHYKEEIKRWELNIKYNSGKEETITANILISAVGQLNRPKTPKFPGIKKFRGNQFHSSRWDHEQELARKKVAVVGTGASSFQIVPEIAKVARKLYVFQRSPAWMYPNPLYHVKVSKNKKWLLKKIPLYSKWYRLLLFWPGSDSLMPSLIVDEKWEHQERSVNAMNDKQRETFTDYIEGQIGEDKSLLSKVIPQYPPFVKRMLQDNGGWLNSLKKKNVDLIVDPIISINSKGIETSKDSFDLDVIIYATGFHGTEFLSSLEVKGKNGQSLSKLWKDEPEAYLGITIPNFPNLFCLYGPATNLAHAGSIIFNSECQVRYIMDSIKYLILHEFQEIDCKEEINKEYNKRLQKALSRTVFSSITTDSWYKNKKGNVVTTSPWLIKDYWSWTRKLNPEDYNFS</sequence>
<name>A0A381V4F1_9ZZZZ</name>
<dbReference type="GO" id="GO:0050660">
    <property type="term" value="F:flavin adenine dinucleotide binding"/>
    <property type="evidence" value="ECO:0007669"/>
    <property type="project" value="InterPro"/>
</dbReference>
<protein>
    <recommendedName>
        <fullName evidence="5">FAD/NAD(P)-binding domain-containing protein</fullName>
    </recommendedName>
</protein>
<evidence type="ECO:0000256" key="1">
    <source>
        <dbReference type="ARBA" id="ARBA00022630"/>
    </source>
</evidence>
<keyword evidence="2" id="KW-0274">FAD</keyword>
<reference evidence="4" key="1">
    <citation type="submission" date="2018-05" db="EMBL/GenBank/DDBJ databases">
        <authorList>
            <person name="Lanie J.A."/>
            <person name="Ng W.-L."/>
            <person name="Kazmierczak K.M."/>
            <person name="Andrzejewski T.M."/>
            <person name="Davidsen T.M."/>
            <person name="Wayne K.J."/>
            <person name="Tettelin H."/>
            <person name="Glass J.I."/>
            <person name="Rusch D."/>
            <person name="Podicherti R."/>
            <person name="Tsui H.-C.T."/>
            <person name="Winkler M.E."/>
        </authorList>
    </citation>
    <scope>NUCLEOTIDE SEQUENCE</scope>
</reference>
<gene>
    <name evidence="4" type="ORF">METZ01_LOCUS88086</name>
</gene>
<evidence type="ECO:0000313" key="4">
    <source>
        <dbReference type="EMBL" id="SVA35232.1"/>
    </source>
</evidence>
<proteinExistence type="predicted"/>
<dbReference type="SUPFAM" id="SSF51905">
    <property type="entry name" value="FAD/NAD(P)-binding domain"/>
    <property type="match status" value="2"/>
</dbReference>
<evidence type="ECO:0000256" key="3">
    <source>
        <dbReference type="ARBA" id="ARBA00023002"/>
    </source>
</evidence>
<keyword evidence="1" id="KW-0285">Flavoprotein</keyword>
<dbReference type="Gene3D" id="3.50.50.60">
    <property type="entry name" value="FAD/NAD(P)-binding domain"/>
    <property type="match status" value="2"/>
</dbReference>
<dbReference type="PANTHER" id="PTHR42877:SF4">
    <property type="entry name" value="FAD_NAD(P)-BINDING DOMAIN-CONTAINING PROTEIN-RELATED"/>
    <property type="match status" value="1"/>
</dbReference>
<evidence type="ECO:0008006" key="5">
    <source>
        <dbReference type="Google" id="ProtNLM"/>
    </source>
</evidence>
<dbReference type="GO" id="GO:0050661">
    <property type="term" value="F:NADP binding"/>
    <property type="evidence" value="ECO:0007669"/>
    <property type="project" value="InterPro"/>
</dbReference>
<dbReference type="InterPro" id="IPR036188">
    <property type="entry name" value="FAD/NAD-bd_sf"/>
</dbReference>
<dbReference type="Pfam" id="PF00743">
    <property type="entry name" value="FMO-like"/>
    <property type="match status" value="1"/>
</dbReference>
<dbReference type="PRINTS" id="PR00411">
    <property type="entry name" value="PNDRDTASEI"/>
</dbReference>